<gene>
    <name evidence="1" type="ORF">CC86DRAFT_385620</name>
</gene>
<dbReference type="OrthoDB" id="3692517at2759"/>
<dbReference type="EMBL" id="MU006234">
    <property type="protein sequence ID" value="KAF2822700.1"/>
    <property type="molecule type" value="Genomic_DNA"/>
</dbReference>
<reference evidence="1" key="1">
    <citation type="journal article" date="2020" name="Stud. Mycol.">
        <title>101 Dothideomycetes genomes: a test case for predicting lifestyles and emergence of pathogens.</title>
        <authorList>
            <person name="Haridas S."/>
            <person name="Albert R."/>
            <person name="Binder M."/>
            <person name="Bloem J."/>
            <person name="Labutti K."/>
            <person name="Salamov A."/>
            <person name="Andreopoulos B."/>
            <person name="Baker S."/>
            <person name="Barry K."/>
            <person name="Bills G."/>
            <person name="Bluhm B."/>
            <person name="Cannon C."/>
            <person name="Castanera R."/>
            <person name="Culley D."/>
            <person name="Daum C."/>
            <person name="Ezra D."/>
            <person name="Gonzalez J."/>
            <person name="Henrissat B."/>
            <person name="Kuo A."/>
            <person name="Liang C."/>
            <person name="Lipzen A."/>
            <person name="Lutzoni F."/>
            <person name="Magnuson J."/>
            <person name="Mondo S."/>
            <person name="Nolan M."/>
            <person name="Ohm R."/>
            <person name="Pangilinan J."/>
            <person name="Park H.-J."/>
            <person name="Ramirez L."/>
            <person name="Alfaro M."/>
            <person name="Sun H."/>
            <person name="Tritt A."/>
            <person name="Yoshinaga Y."/>
            <person name="Zwiers L.-H."/>
            <person name="Turgeon B."/>
            <person name="Goodwin S."/>
            <person name="Spatafora J."/>
            <person name="Crous P."/>
            <person name="Grigoriev I."/>
        </authorList>
    </citation>
    <scope>NUCLEOTIDE SEQUENCE</scope>
    <source>
        <strain evidence="1">CBS 113818</strain>
    </source>
</reference>
<dbReference type="Proteomes" id="UP000799424">
    <property type="component" value="Unassembled WGS sequence"/>
</dbReference>
<keyword evidence="2" id="KW-1185">Reference proteome</keyword>
<name>A0A6A6ZNP1_9PLEO</name>
<evidence type="ECO:0000313" key="2">
    <source>
        <dbReference type="Proteomes" id="UP000799424"/>
    </source>
</evidence>
<accession>A0A6A6ZNP1</accession>
<evidence type="ECO:0000313" key="1">
    <source>
        <dbReference type="EMBL" id="KAF2822700.1"/>
    </source>
</evidence>
<sequence>MFYEKVRELALADGYKISFPSLHGGDQFDSFTRDIGWGTGSVVTSDLARPLKLIENGEKFPMCGRLRQVRATPTVSWDHEGTPPSCWPCKKFRTVCPEYFSREVQNGKYTGPHREDYVDTIRYRHGRGYIPLV</sequence>
<protein>
    <submittedName>
        <fullName evidence="1">Uncharacterized protein</fullName>
    </submittedName>
</protein>
<proteinExistence type="predicted"/>
<organism evidence="1 2">
    <name type="scientific">Ophiobolus disseminans</name>
    <dbReference type="NCBI Taxonomy" id="1469910"/>
    <lineage>
        <taxon>Eukaryota</taxon>
        <taxon>Fungi</taxon>
        <taxon>Dikarya</taxon>
        <taxon>Ascomycota</taxon>
        <taxon>Pezizomycotina</taxon>
        <taxon>Dothideomycetes</taxon>
        <taxon>Pleosporomycetidae</taxon>
        <taxon>Pleosporales</taxon>
        <taxon>Pleosporineae</taxon>
        <taxon>Phaeosphaeriaceae</taxon>
        <taxon>Ophiobolus</taxon>
    </lineage>
</organism>
<dbReference type="AlphaFoldDB" id="A0A6A6ZNP1"/>